<dbReference type="AlphaFoldDB" id="A0A226DA54"/>
<organism evidence="2 3">
    <name type="scientific">Folsomia candida</name>
    <name type="common">Springtail</name>
    <dbReference type="NCBI Taxonomy" id="158441"/>
    <lineage>
        <taxon>Eukaryota</taxon>
        <taxon>Metazoa</taxon>
        <taxon>Ecdysozoa</taxon>
        <taxon>Arthropoda</taxon>
        <taxon>Hexapoda</taxon>
        <taxon>Collembola</taxon>
        <taxon>Entomobryomorpha</taxon>
        <taxon>Isotomoidea</taxon>
        <taxon>Isotomidae</taxon>
        <taxon>Proisotominae</taxon>
        <taxon>Folsomia</taxon>
    </lineage>
</organism>
<gene>
    <name evidence="2" type="ORF">Fcan01_23575</name>
</gene>
<protein>
    <submittedName>
        <fullName evidence="2">Protein NLRC5</fullName>
    </submittedName>
</protein>
<name>A0A226DA54_FOLCA</name>
<dbReference type="OMA" id="NICEISH"/>
<feature type="region of interest" description="Disordered" evidence="1">
    <location>
        <begin position="1"/>
        <end position="22"/>
    </location>
</feature>
<dbReference type="OrthoDB" id="10464004at2759"/>
<dbReference type="Gene3D" id="3.80.10.10">
    <property type="entry name" value="Ribonuclease Inhibitor"/>
    <property type="match status" value="2"/>
</dbReference>
<evidence type="ECO:0000313" key="2">
    <source>
        <dbReference type="EMBL" id="OXA41768.1"/>
    </source>
</evidence>
<dbReference type="SUPFAM" id="SSF52047">
    <property type="entry name" value="RNI-like"/>
    <property type="match status" value="1"/>
</dbReference>
<dbReference type="EMBL" id="LNIX01000028">
    <property type="protein sequence ID" value="OXA41768.1"/>
    <property type="molecule type" value="Genomic_DNA"/>
</dbReference>
<sequence length="591" mass="68119">MGRRSSNNSVGTTNLSLTSPPPQPDVISMLQMHPHPMLVDHIVETILNYVSTTNLSQLLSLRTVCSLWNAYCTKLLQDKYYLSFGGHKYNVGRLKSFLDEFELDNNKDENQNICEISHTKITFPILRFRLFSDLFQECNKSTVLKFISKFGPIAESLVIFKDINSDIEYTEEELSHFSFPRLKHLIFSDRRRSGFSQDANAQSFLFQLVSSSRNTLTTLNIKFPREPIYEIFEKEELIIKVFEKCHMSRLRVLKLDMNITDKVLKSLTLVNLRLKTLHLSLGASQFSSESLKTLLNSLRGSLEDLRLTDLYRRASLVVDLPELSNLKQFEIHGLELPAYFVTFPDFSYEAKMPNLKKLKLNTWAPIKAWEVFVPEVGKDREELEPLRNSVQGVTALSLAMNFDCPVIMRRVTSMFLRVKVLEMHFSRSAVTALQVVFQNMNQLEELTLHQSYLGEISTNCIDDVLTGLEVEECKWMLKKKAYKVGDLSGMGKKPNLSDLKNLKKFDMMSLRHRNTVTDVCGYLLFLKMPHLRTLDIGRTQLSDACLRDLAVRFPHGKFEKYYLTKKTKGYSYGYDSSYYRNSAFTSICAVQ</sequence>
<accession>A0A226DA54</accession>
<comment type="caution">
    <text evidence="2">The sequence shown here is derived from an EMBL/GenBank/DDBJ whole genome shotgun (WGS) entry which is preliminary data.</text>
</comment>
<proteinExistence type="predicted"/>
<evidence type="ECO:0000256" key="1">
    <source>
        <dbReference type="SAM" id="MobiDB-lite"/>
    </source>
</evidence>
<dbReference type="InterPro" id="IPR032675">
    <property type="entry name" value="LRR_dom_sf"/>
</dbReference>
<feature type="compositionally biased region" description="Polar residues" evidence="1">
    <location>
        <begin position="1"/>
        <end position="18"/>
    </location>
</feature>
<evidence type="ECO:0000313" key="3">
    <source>
        <dbReference type="Proteomes" id="UP000198287"/>
    </source>
</evidence>
<reference evidence="2 3" key="1">
    <citation type="submission" date="2015-12" db="EMBL/GenBank/DDBJ databases">
        <title>The genome of Folsomia candida.</title>
        <authorList>
            <person name="Faddeeva A."/>
            <person name="Derks M.F."/>
            <person name="Anvar Y."/>
            <person name="Smit S."/>
            <person name="Van Straalen N."/>
            <person name="Roelofs D."/>
        </authorList>
    </citation>
    <scope>NUCLEOTIDE SEQUENCE [LARGE SCALE GENOMIC DNA]</scope>
    <source>
        <strain evidence="2 3">VU population</strain>
        <tissue evidence="2">Whole body</tissue>
    </source>
</reference>
<keyword evidence="3" id="KW-1185">Reference proteome</keyword>
<dbReference type="Proteomes" id="UP000198287">
    <property type="component" value="Unassembled WGS sequence"/>
</dbReference>